<sequence>MNEQNADQKSALIIATSYGVEADELLAPQRYLEGAGYAVTVATPDGEDIRTLVSDKDPGPTVPATSTLADVDVEGHAVLVVPGGTLNADSLRLDADALRLVKGFAEAGTPIAAICHGPWLAVEADLVEGRTLTSYASLRTDISNAGGSWVDEPVAVDDTGSFTLITSRTPEDLEQFTAAIGEHLA</sequence>
<organism evidence="3 4">
    <name type="scientific">Brachybacterium rhamnosum</name>
    <dbReference type="NCBI Taxonomy" id="173361"/>
    <lineage>
        <taxon>Bacteria</taxon>
        <taxon>Bacillati</taxon>
        <taxon>Actinomycetota</taxon>
        <taxon>Actinomycetes</taxon>
        <taxon>Micrococcales</taxon>
        <taxon>Dermabacteraceae</taxon>
        <taxon>Brachybacterium</taxon>
    </lineage>
</organism>
<comment type="caution">
    <text evidence="3">The sequence shown here is derived from an EMBL/GenBank/DDBJ whole genome shotgun (WGS) entry which is preliminary data.</text>
</comment>
<reference evidence="4" key="1">
    <citation type="journal article" date="2019" name="Int. J. Syst. Evol. Microbiol.">
        <title>The Global Catalogue of Microorganisms (GCM) 10K type strain sequencing project: providing services to taxonomists for standard genome sequencing and annotation.</title>
        <authorList>
            <consortium name="The Broad Institute Genomics Platform"/>
            <consortium name="The Broad Institute Genome Sequencing Center for Infectious Disease"/>
            <person name="Wu L."/>
            <person name="Ma J."/>
        </authorList>
    </citation>
    <scope>NUCLEOTIDE SEQUENCE [LARGE SCALE GENOMIC DNA]</scope>
    <source>
        <strain evidence="4">JCM 11650</strain>
    </source>
</reference>
<dbReference type="EMBL" id="JBHUFL010000002">
    <property type="protein sequence ID" value="MFD1834949.1"/>
    <property type="molecule type" value="Genomic_DNA"/>
</dbReference>
<keyword evidence="4" id="KW-1185">Reference proteome</keyword>
<dbReference type="Proteomes" id="UP001597280">
    <property type="component" value="Unassembled WGS sequence"/>
</dbReference>
<evidence type="ECO:0000256" key="1">
    <source>
        <dbReference type="ARBA" id="ARBA00008542"/>
    </source>
</evidence>
<feature type="domain" description="DJ-1/PfpI" evidence="2">
    <location>
        <begin position="9"/>
        <end position="180"/>
    </location>
</feature>
<gene>
    <name evidence="3" type="ORF">ACFSDA_07645</name>
</gene>
<comment type="similarity">
    <text evidence="1">Belongs to the peptidase C56 family.</text>
</comment>
<accession>A0ABW4PXC0</accession>
<dbReference type="Gene3D" id="3.40.50.880">
    <property type="match status" value="1"/>
</dbReference>
<name>A0ABW4PXC0_9MICO</name>
<dbReference type="Pfam" id="PF01965">
    <property type="entry name" value="DJ-1_PfpI"/>
    <property type="match status" value="1"/>
</dbReference>
<dbReference type="InterPro" id="IPR002818">
    <property type="entry name" value="DJ-1/PfpI"/>
</dbReference>
<dbReference type="InterPro" id="IPR006286">
    <property type="entry name" value="C56_PfpI-like"/>
</dbReference>
<protein>
    <submittedName>
        <fullName evidence="3">DJ-1/PfpI family protein</fullName>
    </submittedName>
</protein>
<dbReference type="RefSeq" id="WP_343904170.1">
    <property type="nucleotide sequence ID" value="NZ_BAAAIS010000002.1"/>
</dbReference>
<proteinExistence type="inferred from homology"/>
<dbReference type="PANTHER" id="PTHR42733:SF12">
    <property type="entry name" value="PROTEINASE"/>
    <property type="match status" value="1"/>
</dbReference>
<evidence type="ECO:0000259" key="2">
    <source>
        <dbReference type="Pfam" id="PF01965"/>
    </source>
</evidence>
<evidence type="ECO:0000313" key="4">
    <source>
        <dbReference type="Proteomes" id="UP001597280"/>
    </source>
</evidence>
<dbReference type="InterPro" id="IPR029062">
    <property type="entry name" value="Class_I_gatase-like"/>
</dbReference>
<evidence type="ECO:0000313" key="3">
    <source>
        <dbReference type="EMBL" id="MFD1834949.1"/>
    </source>
</evidence>
<dbReference type="PROSITE" id="PS51276">
    <property type="entry name" value="PEPTIDASE_C56_PFPI"/>
    <property type="match status" value="1"/>
</dbReference>
<dbReference type="SUPFAM" id="SSF52317">
    <property type="entry name" value="Class I glutamine amidotransferase-like"/>
    <property type="match status" value="1"/>
</dbReference>
<dbReference type="PANTHER" id="PTHR42733">
    <property type="entry name" value="DJ-1 PROTEIN"/>
    <property type="match status" value="1"/>
</dbReference>